<dbReference type="InterPro" id="IPR029016">
    <property type="entry name" value="GAF-like_dom_sf"/>
</dbReference>
<dbReference type="InterPro" id="IPR036097">
    <property type="entry name" value="HisK_dim/P_sf"/>
</dbReference>
<keyword evidence="4" id="KW-0808">Transferase</keyword>
<gene>
    <name evidence="7" type="ORF">GCM10008955_21440</name>
</gene>
<evidence type="ECO:0000313" key="7">
    <source>
        <dbReference type="EMBL" id="GGK27357.1"/>
    </source>
</evidence>
<evidence type="ECO:0000259" key="6">
    <source>
        <dbReference type="PROSITE" id="PS50109"/>
    </source>
</evidence>
<evidence type="ECO:0000256" key="3">
    <source>
        <dbReference type="ARBA" id="ARBA00022553"/>
    </source>
</evidence>
<dbReference type="PANTHER" id="PTHR42878:SF15">
    <property type="entry name" value="BACTERIOPHYTOCHROME"/>
    <property type="match status" value="1"/>
</dbReference>
<evidence type="ECO:0000256" key="5">
    <source>
        <dbReference type="ARBA" id="ARBA00022777"/>
    </source>
</evidence>
<protein>
    <recommendedName>
        <fullName evidence="2">histidine kinase</fullName>
        <ecNumber evidence="2">2.7.13.3</ecNumber>
    </recommendedName>
</protein>
<organism evidence="7 8">
    <name type="scientific">Deinococcus malanensis</name>
    <dbReference type="NCBI Taxonomy" id="1706855"/>
    <lineage>
        <taxon>Bacteria</taxon>
        <taxon>Thermotogati</taxon>
        <taxon>Deinococcota</taxon>
        <taxon>Deinococci</taxon>
        <taxon>Deinococcales</taxon>
        <taxon>Deinococcaceae</taxon>
        <taxon>Deinococcus</taxon>
    </lineage>
</organism>
<comment type="caution">
    <text evidence="7">The sequence shown here is derived from an EMBL/GenBank/DDBJ whole genome shotgun (WGS) entry which is preliminary data.</text>
</comment>
<feature type="domain" description="Histidine kinase" evidence="6">
    <location>
        <begin position="532"/>
        <end position="746"/>
    </location>
</feature>
<dbReference type="Pfam" id="PF02518">
    <property type="entry name" value="HATPase_c"/>
    <property type="match status" value="1"/>
</dbReference>
<dbReference type="SMART" id="SM00387">
    <property type="entry name" value="HATPase_c"/>
    <property type="match status" value="1"/>
</dbReference>
<dbReference type="EC" id="2.7.13.3" evidence="2"/>
<dbReference type="Gene3D" id="3.30.565.10">
    <property type="entry name" value="Histidine kinase-like ATPase, C-terminal domain"/>
    <property type="match status" value="1"/>
</dbReference>
<dbReference type="InterPro" id="IPR003594">
    <property type="entry name" value="HATPase_dom"/>
</dbReference>
<sequence length="752" mass="83406">MFPSGSPESLESSDVLFRQRGEMAVLMRDFNWASTTLGPPGSWSGPLRTFVQLILSSTQPMYLGWTHDLIALYNDAYRPILGQDKHPWALGARTADIFGQDGYPGLKPVFDAALERGESAAYVDLLVPLVRHGYMEECYFDVSWTPLYVDQEVGGVLSLVNETTDRVLAARRTKTHAALTARLLETAGSGDTVRQTLSVADDNPHDLPFVLLYLPQADGTLSLSGHARLEQDQAEAWRLLPEHWTAGLAQQELTLQVMATTPLAAGPWPEPVEQVALLPLRQTDTGTLLGLLITGINPRKRLDEDYRDFLRLLAAQVASSLQSARLARELQQRNAELAARNRALAAFDEWTRDLTATGEPYDLIGQAQSLLKSLIPLGTAVYYERSGERWYVRQMLGEYGDEQLRQAHDAGLAHEQTSNLRIPFETGQPYYQHLYNRATDHLPDHTAHVTATAMLPLRSPHGVRGIFGLALFGREGWTEVERTVIETVARSLELAVDRADKITELAQERAVLAARTAALADANEELEAFAYSVSHDLRTPVRHITGFNDLLRKSFGEALDPKAARYLNVVGEAAGRMNVLIDAMLDLSRTSRLPIQYEAVDLEVLVQSVRNELEPDIAGRSVEWEVHPLPVVAGDWDTLRQVLVNLLSNALKYTRPREVASIRIWAEKHDGATAVLVADNGVGFDPKYQEKLFGVFQRLHHQHEFEGTGVGLANVRRIITRHGGRVWASSQPGRGATFGFTLPQPDADPASV</sequence>
<keyword evidence="3" id="KW-0597">Phosphoprotein</keyword>
<dbReference type="Gene3D" id="3.30.450.20">
    <property type="entry name" value="PAS domain"/>
    <property type="match status" value="1"/>
</dbReference>
<comment type="catalytic activity">
    <reaction evidence="1">
        <text>ATP + protein L-histidine = ADP + protein N-phospho-L-histidine.</text>
        <dbReference type="EC" id="2.7.13.3"/>
    </reaction>
</comment>
<dbReference type="Pfam" id="PF00512">
    <property type="entry name" value="HisKA"/>
    <property type="match status" value="1"/>
</dbReference>
<dbReference type="InterPro" id="IPR050351">
    <property type="entry name" value="BphY/WalK/GraS-like"/>
</dbReference>
<dbReference type="InterPro" id="IPR036890">
    <property type="entry name" value="HATPase_C_sf"/>
</dbReference>
<dbReference type="PANTHER" id="PTHR42878">
    <property type="entry name" value="TWO-COMPONENT HISTIDINE KINASE"/>
    <property type="match status" value="1"/>
</dbReference>
<dbReference type="SUPFAM" id="SSF55781">
    <property type="entry name" value="GAF domain-like"/>
    <property type="match status" value="2"/>
</dbReference>
<dbReference type="RefSeq" id="WP_229780734.1">
    <property type="nucleotide sequence ID" value="NZ_BMPP01000008.1"/>
</dbReference>
<evidence type="ECO:0000256" key="2">
    <source>
        <dbReference type="ARBA" id="ARBA00012438"/>
    </source>
</evidence>
<evidence type="ECO:0000256" key="1">
    <source>
        <dbReference type="ARBA" id="ARBA00000085"/>
    </source>
</evidence>
<dbReference type="EMBL" id="BMPP01000008">
    <property type="protein sequence ID" value="GGK27357.1"/>
    <property type="molecule type" value="Genomic_DNA"/>
</dbReference>
<proteinExistence type="predicted"/>
<reference evidence="8" key="1">
    <citation type="journal article" date="2019" name="Int. J. Syst. Evol. Microbiol.">
        <title>The Global Catalogue of Microorganisms (GCM) 10K type strain sequencing project: providing services to taxonomists for standard genome sequencing and annotation.</title>
        <authorList>
            <consortium name="The Broad Institute Genomics Platform"/>
            <consortium name="The Broad Institute Genome Sequencing Center for Infectious Disease"/>
            <person name="Wu L."/>
            <person name="Ma J."/>
        </authorList>
    </citation>
    <scope>NUCLEOTIDE SEQUENCE [LARGE SCALE GENOMIC DNA]</scope>
    <source>
        <strain evidence="8">JCM 30331</strain>
    </source>
</reference>
<dbReference type="Proteomes" id="UP000647587">
    <property type="component" value="Unassembled WGS sequence"/>
</dbReference>
<dbReference type="InterPro" id="IPR005467">
    <property type="entry name" value="His_kinase_dom"/>
</dbReference>
<dbReference type="Gene3D" id="1.10.287.130">
    <property type="match status" value="1"/>
</dbReference>
<dbReference type="PRINTS" id="PR00344">
    <property type="entry name" value="BCTRLSENSOR"/>
</dbReference>
<dbReference type="SUPFAM" id="SSF55874">
    <property type="entry name" value="ATPase domain of HSP90 chaperone/DNA topoisomerase II/histidine kinase"/>
    <property type="match status" value="1"/>
</dbReference>
<dbReference type="InterPro" id="IPR004358">
    <property type="entry name" value="Sig_transdc_His_kin-like_C"/>
</dbReference>
<accession>A0ABQ2EV88</accession>
<evidence type="ECO:0000313" key="8">
    <source>
        <dbReference type="Proteomes" id="UP000647587"/>
    </source>
</evidence>
<name>A0ABQ2EV88_9DEIO</name>
<dbReference type="Gene3D" id="3.30.450.40">
    <property type="match status" value="2"/>
</dbReference>
<keyword evidence="5" id="KW-0418">Kinase</keyword>
<dbReference type="CDD" id="cd00082">
    <property type="entry name" value="HisKA"/>
    <property type="match status" value="1"/>
</dbReference>
<evidence type="ECO:0000256" key="4">
    <source>
        <dbReference type="ARBA" id="ARBA00022679"/>
    </source>
</evidence>
<keyword evidence="8" id="KW-1185">Reference proteome</keyword>
<dbReference type="SUPFAM" id="SSF47384">
    <property type="entry name" value="Homodimeric domain of signal transducing histidine kinase"/>
    <property type="match status" value="1"/>
</dbReference>
<dbReference type="SMART" id="SM00388">
    <property type="entry name" value="HisKA"/>
    <property type="match status" value="1"/>
</dbReference>
<dbReference type="InterPro" id="IPR003661">
    <property type="entry name" value="HisK_dim/P_dom"/>
</dbReference>
<dbReference type="PROSITE" id="PS50109">
    <property type="entry name" value="HIS_KIN"/>
    <property type="match status" value="1"/>
</dbReference>